<evidence type="ECO:0000313" key="4">
    <source>
        <dbReference type="Proteomes" id="UP000254602"/>
    </source>
</evidence>
<dbReference type="CDD" id="cd16363">
    <property type="entry name" value="Col_Im_like"/>
    <property type="match status" value="1"/>
</dbReference>
<dbReference type="AlphaFoldDB" id="A0A379KIP4"/>
<gene>
    <name evidence="3" type="primary">imm_1</name>
    <name evidence="3" type="ORF">NCTC7914_01576</name>
</gene>
<dbReference type="GO" id="GO:0030153">
    <property type="term" value="P:bacteriocin immunity"/>
    <property type="evidence" value="ECO:0007669"/>
    <property type="project" value="UniProtKB-KW"/>
</dbReference>
<dbReference type="Proteomes" id="UP000254602">
    <property type="component" value="Unassembled WGS sequence"/>
</dbReference>
<evidence type="ECO:0000256" key="1">
    <source>
        <dbReference type="ARBA" id="ARBA00009346"/>
    </source>
</evidence>
<reference evidence="3 4" key="1">
    <citation type="submission" date="2018-06" db="EMBL/GenBank/DDBJ databases">
        <authorList>
            <consortium name="Pathogen Informatics"/>
            <person name="Doyle S."/>
        </authorList>
    </citation>
    <scope>NUCLEOTIDE SEQUENCE [LARGE SCALE GENOMIC DNA]</scope>
    <source>
        <strain evidence="3 4">NCTC7914</strain>
    </source>
</reference>
<dbReference type="GO" id="GO:0015643">
    <property type="term" value="F:toxic substance binding"/>
    <property type="evidence" value="ECO:0007669"/>
    <property type="project" value="InterPro"/>
</dbReference>
<dbReference type="Pfam" id="PF01320">
    <property type="entry name" value="Colicin_Pyocin"/>
    <property type="match status" value="1"/>
</dbReference>
<dbReference type="InterPro" id="IPR035900">
    <property type="entry name" value="Colicin_E_sf"/>
</dbReference>
<dbReference type="PRINTS" id="PR01299">
    <property type="entry name" value="PYOCIN"/>
</dbReference>
<organism evidence="3 4">
    <name type="scientific">Pseudomonas putida</name>
    <name type="common">Arthrobacter siderocapsulatus</name>
    <dbReference type="NCBI Taxonomy" id="303"/>
    <lineage>
        <taxon>Bacteria</taxon>
        <taxon>Pseudomonadati</taxon>
        <taxon>Pseudomonadota</taxon>
        <taxon>Gammaproteobacteria</taxon>
        <taxon>Pseudomonadales</taxon>
        <taxon>Pseudomonadaceae</taxon>
        <taxon>Pseudomonas</taxon>
    </lineage>
</organism>
<evidence type="ECO:0000313" key="3">
    <source>
        <dbReference type="EMBL" id="SUD67487.1"/>
    </source>
</evidence>
<dbReference type="SUPFAM" id="SSF47345">
    <property type="entry name" value="Colicin E immunity proteins"/>
    <property type="match status" value="1"/>
</dbReference>
<name>A0A379KIP4_PSEPU</name>
<proteinExistence type="inferred from homology"/>
<keyword evidence="2" id="KW-0079">Bacteriocin immunity</keyword>
<evidence type="ECO:0000256" key="2">
    <source>
        <dbReference type="ARBA" id="ARBA00023025"/>
    </source>
</evidence>
<accession>A0A379KIP4</accession>
<protein>
    <submittedName>
        <fullName evidence="3">Pyocin S-type immunity protein</fullName>
    </submittedName>
</protein>
<dbReference type="EMBL" id="UGUY01000001">
    <property type="protein sequence ID" value="SUD67487.1"/>
    <property type="molecule type" value="Genomic_DNA"/>
</dbReference>
<dbReference type="InterPro" id="IPR000290">
    <property type="entry name" value="Colicin_pyocin"/>
</dbReference>
<sequence>MEKTILKNKFEDYTKQEFLAFLQVIDTAIEDEPDNVLVPLIEHFEKITEHPSGSDLFFRPQGSNRGEPEQVLEIVETWRLANGKEGFKAS</sequence>
<dbReference type="Gene3D" id="1.10.1200.20">
    <property type="entry name" value="Colicin E immunity protein"/>
    <property type="match status" value="1"/>
</dbReference>
<comment type="similarity">
    <text evidence="1">Belongs to the colicins ColE2/ColE8/ColE9 and pyocins S1/S2 family.</text>
</comment>